<keyword evidence="3" id="KW-0813">Transport</keyword>
<dbReference type="RefSeq" id="WP_186816951.1">
    <property type="nucleotide sequence ID" value="NZ_BJVJ01000027.1"/>
</dbReference>
<keyword evidence="7" id="KW-1133">Transmembrane helix</keyword>
<comment type="caution">
    <text evidence="11">The sequence shown here is derived from an EMBL/GenBank/DDBJ whole genome shotgun (WGS) entry which is preliminary data.</text>
</comment>
<dbReference type="PANTHER" id="PTHR33909:SF1">
    <property type="entry name" value="SEC TRANSLOCON ACCESSORY COMPLEX SUBUNIT YAJC"/>
    <property type="match status" value="1"/>
</dbReference>
<keyword evidence="12" id="KW-1185">Reference proteome</keyword>
<comment type="subcellular location">
    <subcellularLocation>
        <location evidence="1">Cell membrane</location>
        <topology evidence="1">Single-pass membrane protein</topology>
    </subcellularLocation>
</comment>
<dbReference type="Proteomes" id="UP000321685">
    <property type="component" value="Unassembled WGS sequence"/>
</dbReference>
<name>A0A511DLR3_9PSEU</name>
<keyword evidence="5" id="KW-0812">Transmembrane</keyword>
<keyword evidence="8" id="KW-0811">Translocation</keyword>
<evidence type="ECO:0000256" key="2">
    <source>
        <dbReference type="ARBA" id="ARBA00006742"/>
    </source>
</evidence>
<dbReference type="GO" id="GO:0015031">
    <property type="term" value="P:protein transport"/>
    <property type="evidence" value="ECO:0007669"/>
    <property type="project" value="UniProtKB-KW"/>
</dbReference>
<evidence type="ECO:0000256" key="10">
    <source>
        <dbReference type="SAM" id="MobiDB-lite"/>
    </source>
</evidence>
<evidence type="ECO:0000313" key="12">
    <source>
        <dbReference type="Proteomes" id="UP000321685"/>
    </source>
</evidence>
<proteinExistence type="inferred from homology"/>
<dbReference type="EMBL" id="BJVJ01000027">
    <property type="protein sequence ID" value="GEL23998.1"/>
    <property type="molecule type" value="Genomic_DNA"/>
</dbReference>
<feature type="compositionally biased region" description="Low complexity" evidence="10">
    <location>
        <begin position="118"/>
        <end position="140"/>
    </location>
</feature>
<evidence type="ECO:0000256" key="7">
    <source>
        <dbReference type="ARBA" id="ARBA00022989"/>
    </source>
</evidence>
<dbReference type="AlphaFoldDB" id="A0A511DLR3"/>
<protein>
    <recommendedName>
        <fullName evidence="13">Preprotein translocase subunit YajC</fullName>
    </recommendedName>
</protein>
<dbReference type="PANTHER" id="PTHR33909">
    <property type="entry name" value="SEC TRANSLOCON ACCESSORY COMPLEX SUBUNIT YAJC"/>
    <property type="match status" value="1"/>
</dbReference>
<dbReference type="Pfam" id="PF02699">
    <property type="entry name" value="YajC"/>
    <property type="match status" value="1"/>
</dbReference>
<evidence type="ECO:0000313" key="11">
    <source>
        <dbReference type="EMBL" id="GEL23998.1"/>
    </source>
</evidence>
<feature type="region of interest" description="Disordered" evidence="10">
    <location>
        <begin position="82"/>
        <end position="155"/>
    </location>
</feature>
<keyword evidence="4" id="KW-1003">Cell membrane</keyword>
<keyword evidence="6" id="KW-0653">Protein transport</keyword>
<reference evidence="11 12" key="1">
    <citation type="submission" date="2019-07" db="EMBL/GenBank/DDBJ databases">
        <title>Whole genome shotgun sequence of Pseudonocardia sulfidoxydans NBRC 16205.</title>
        <authorList>
            <person name="Hosoyama A."/>
            <person name="Uohara A."/>
            <person name="Ohji S."/>
            <person name="Ichikawa N."/>
        </authorList>
    </citation>
    <scope>NUCLEOTIDE SEQUENCE [LARGE SCALE GENOMIC DNA]</scope>
    <source>
        <strain evidence="11 12">NBRC 16205</strain>
    </source>
</reference>
<dbReference type="GO" id="GO:0005886">
    <property type="term" value="C:plasma membrane"/>
    <property type="evidence" value="ECO:0007669"/>
    <property type="project" value="UniProtKB-SubCell"/>
</dbReference>
<evidence type="ECO:0000256" key="3">
    <source>
        <dbReference type="ARBA" id="ARBA00022448"/>
    </source>
</evidence>
<dbReference type="InterPro" id="IPR003849">
    <property type="entry name" value="Preprotein_translocase_YajC"/>
</dbReference>
<dbReference type="SMART" id="SM01323">
    <property type="entry name" value="YajC"/>
    <property type="match status" value="1"/>
</dbReference>
<sequence length="155" mass="16113">METLLFPLLILLLFIPIFLSGRKQRRQMQETQRLQAALEVGDVVTTTSGLRGTVVDASYEDTLDLEIADGVVTTWLRAAVRDKVDTTPDDASSLTGDDVITSAPAEPTTPSLEKNTDATPTGGAASNGTAGTSTNGTAGSTDDDAQTGGTPGSRN</sequence>
<evidence type="ECO:0000256" key="8">
    <source>
        <dbReference type="ARBA" id="ARBA00023010"/>
    </source>
</evidence>
<keyword evidence="9" id="KW-0472">Membrane</keyword>
<comment type="similarity">
    <text evidence="2">Belongs to the YajC family.</text>
</comment>
<organism evidence="11 12">
    <name type="scientific">Pseudonocardia sulfidoxydans NBRC 16205</name>
    <dbReference type="NCBI Taxonomy" id="1223511"/>
    <lineage>
        <taxon>Bacteria</taxon>
        <taxon>Bacillati</taxon>
        <taxon>Actinomycetota</taxon>
        <taxon>Actinomycetes</taxon>
        <taxon>Pseudonocardiales</taxon>
        <taxon>Pseudonocardiaceae</taxon>
        <taxon>Pseudonocardia</taxon>
    </lineage>
</organism>
<evidence type="ECO:0000256" key="4">
    <source>
        <dbReference type="ARBA" id="ARBA00022475"/>
    </source>
</evidence>
<gene>
    <name evidence="11" type="ORF">PSU4_29520</name>
</gene>
<evidence type="ECO:0000256" key="5">
    <source>
        <dbReference type="ARBA" id="ARBA00022692"/>
    </source>
</evidence>
<accession>A0A511DLR3</accession>
<evidence type="ECO:0000256" key="6">
    <source>
        <dbReference type="ARBA" id="ARBA00022927"/>
    </source>
</evidence>
<evidence type="ECO:0000256" key="9">
    <source>
        <dbReference type="ARBA" id="ARBA00023136"/>
    </source>
</evidence>
<dbReference type="NCBIfam" id="TIGR00739">
    <property type="entry name" value="yajC"/>
    <property type="match status" value="1"/>
</dbReference>
<evidence type="ECO:0000256" key="1">
    <source>
        <dbReference type="ARBA" id="ARBA00004162"/>
    </source>
</evidence>
<evidence type="ECO:0008006" key="13">
    <source>
        <dbReference type="Google" id="ProtNLM"/>
    </source>
</evidence>